<dbReference type="PANTHER" id="PTHR11461:SF211">
    <property type="entry name" value="GH10112P-RELATED"/>
    <property type="match status" value="1"/>
</dbReference>
<organism evidence="5 6">
    <name type="scientific">Trifolium pratense</name>
    <name type="common">Red clover</name>
    <dbReference type="NCBI Taxonomy" id="57577"/>
    <lineage>
        <taxon>Eukaryota</taxon>
        <taxon>Viridiplantae</taxon>
        <taxon>Streptophyta</taxon>
        <taxon>Embryophyta</taxon>
        <taxon>Tracheophyta</taxon>
        <taxon>Spermatophyta</taxon>
        <taxon>Magnoliopsida</taxon>
        <taxon>eudicotyledons</taxon>
        <taxon>Gunneridae</taxon>
        <taxon>Pentapetalae</taxon>
        <taxon>rosids</taxon>
        <taxon>fabids</taxon>
        <taxon>Fabales</taxon>
        <taxon>Fabaceae</taxon>
        <taxon>Papilionoideae</taxon>
        <taxon>50 kb inversion clade</taxon>
        <taxon>NPAAA clade</taxon>
        <taxon>Hologalegina</taxon>
        <taxon>IRL clade</taxon>
        <taxon>Trifolieae</taxon>
        <taxon>Trifolium</taxon>
    </lineage>
</organism>
<gene>
    <name evidence="5" type="ORF">L195_g038272</name>
</gene>
<evidence type="ECO:0000256" key="1">
    <source>
        <dbReference type="ARBA" id="ARBA00009500"/>
    </source>
</evidence>
<dbReference type="InterPro" id="IPR042178">
    <property type="entry name" value="Serpin_sf_1"/>
</dbReference>
<evidence type="ECO:0000313" key="5">
    <source>
        <dbReference type="EMBL" id="PNX82243.1"/>
    </source>
</evidence>
<comment type="similarity">
    <text evidence="1 2">Belongs to the serpin family.</text>
</comment>
<protein>
    <submittedName>
        <fullName evidence="5">Serpin-ZX-like protein</fullName>
    </submittedName>
</protein>
<evidence type="ECO:0000256" key="2">
    <source>
        <dbReference type="RuleBase" id="RU000411"/>
    </source>
</evidence>
<dbReference type="Pfam" id="PF00079">
    <property type="entry name" value="Serpin"/>
    <property type="match status" value="1"/>
</dbReference>
<reference evidence="5 6" key="2">
    <citation type="journal article" date="2017" name="Front. Plant Sci.">
        <title>Gene Classification and Mining of Molecular Markers Useful in Red Clover (Trifolium pratense) Breeding.</title>
        <authorList>
            <person name="Istvanek J."/>
            <person name="Dluhosova J."/>
            <person name="Dluhos P."/>
            <person name="Patkova L."/>
            <person name="Nedelnik J."/>
            <person name="Repkova J."/>
        </authorList>
    </citation>
    <scope>NUCLEOTIDE SEQUENCE [LARGE SCALE GENOMIC DNA]</scope>
    <source>
        <strain evidence="6">cv. Tatra</strain>
        <tissue evidence="5">Young leaves</tissue>
    </source>
</reference>
<sequence>MALRESKSSSKRKRTVLSNDDESITNQTKVSLTMAKHLFSKQEYKESNVVFSPLSLQVGLSIIAAGSEGPTQQQLLDFLQSKSTDHLNHVASQLVSVMLSDAAPIGGPRLSFINGAWLEQTLSLQPSFKETVSSDYKAKVASVDFKNKAAEVTKEVNLWAKKETNGVIKKLLPRSSVDSLTRLVFANALYFKGAWSQTFDVLETKNYDFHLLNGSSVKVPFMSSNEKQFIKAFDDFKVLRLPYENGRDKRQFSMYFFLPNDKDGLSTLFEKLASESDFVGDKLSLEKVKVGDFRIPRFKFSFGLETCEILKELGVILPFLGGGLTKMVDSLKEGQNLFVSNIFHKSFIKVNEKGTEAAAASAYIMRAKGKSFSPRLDFVYYACHG</sequence>
<dbReference type="Proteomes" id="UP000236291">
    <property type="component" value="Unassembled WGS sequence"/>
</dbReference>
<dbReference type="InterPro" id="IPR000215">
    <property type="entry name" value="Serpin_fam"/>
</dbReference>
<comment type="caution">
    <text evidence="5">The sequence shown here is derived from an EMBL/GenBank/DDBJ whole genome shotgun (WGS) entry which is preliminary data.</text>
</comment>
<evidence type="ECO:0000313" key="6">
    <source>
        <dbReference type="Proteomes" id="UP000236291"/>
    </source>
</evidence>
<dbReference type="AlphaFoldDB" id="A0A2K3LUQ6"/>
<evidence type="ECO:0000259" key="4">
    <source>
        <dbReference type="SMART" id="SM00093"/>
    </source>
</evidence>
<dbReference type="SMART" id="SM00093">
    <property type="entry name" value="SERPIN"/>
    <property type="match status" value="1"/>
</dbReference>
<feature type="region of interest" description="Disordered" evidence="3">
    <location>
        <begin position="1"/>
        <end position="22"/>
    </location>
</feature>
<dbReference type="InterPro" id="IPR023796">
    <property type="entry name" value="Serpin_dom"/>
</dbReference>
<reference evidence="5 6" key="1">
    <citation type="journal article" date="2014" name="Am. J. Bot.">
        <title>Genome assembly and annotation for red clover (Trifolium pratense; Fabaceae).</title>
        <authorList>
            <person name="Istvanek J."/>
            <person name="Jaros M."/>
            <person name="Krenek A."/>
            <person name="Repkova J."/>
        </authorList>
    </citation>
    <scope>NUCLEOTIDE SEQUENCE [LARGE SCALE GENOMIC DNA]</scope>
    <source>
        <strain evidence="6">cv. Tatra</strain>
        <tissue evidence="5">Young leaves</tissue>
    </source>
</reference>
<dbReference type="InterPro" id="IPR036186">
    <property type="entry name" value="Serpin_sf"/>
</dbReference>
<dbReference type="GO" id="GO:0004867">
    <property type="term" value="F:serine-type endopeptidase inhibitor activity"/>
    <property type="evidence" value="ECO:0007669"/>
    <property type="project" value="InterPro"/>
</dbReference>
<proteinExistence type="inferred from homology"/>
<dbReference type="PANTHER" id="PTHR11461">
    <property type="entry name" value="SERINE PROTEASE INHIBITOR, SERPIN"/>
    <property type="match status" value="1"/>
</dbReference>
<dbReference type="GO" id="GO:0005615">
    <property type="term" value="C:extracellular space"/>
    <property type="evidence" value="ECO:0007669"/>
    <property type="project" value="InterPro"/>
</dbReference>
<dbReference type="EMBL" id="ASHM01041577">
    <property type="protein sequence ID" value="PNX82243.1"/>
    <property type="molecule type" value="Genomic_DNA"/>
</dbReference>
<dbReference type="Gene3D" id="2.30.39.10">
    <property type="entry name" value="Alpha-1-antitrypsin, domain 1"/>
    <property type="match status" value="1"/>
</dbReference>
<dbReference type="SUPFAM" id="SSF56574">
    <property type="entry name" value="Serpins"/>
    <property type="match status" value="1"/>
</dbReference>
<dbReference type="InterPro" id="IPR042185">
    <property type="entry name" value="Serpin_sf_2"/>
</dbReference>
<dbReference type="ExpressionAtlas" id="A0A2K3LUQ6">
    <property type="expression patterns" value="baseline"/>
</dbReference>
<dbReference type="STRING" id="57577.A0A2K3LUQ6"/>
<accession>A0A2K3LUQ6</accession>
<dbReference type="CDD" id="cd02043">
    <property type="entry name" value="serpinP_plants"/>
    <property type="match status" value="1"/>
</dbReference>
<feature type="domain" description="Serpin" evidence="4">
    <location>
        <begin position="32"/>
        <end position="374"/>
    </location>
</feature>
<evidence type="ECO:0000256" key="3">
    <source>
        <dbReference type="SAM" id="MobiDB-lite"/>
    </source>
</evidence>
<dbReference type="Gene3D" id="3.30.497.10">
    <property type="entry name" value="Antithrombin, subunit I, domain 2"/>
    <property type="match status" value="1"/>
</dbReference>
<name>A0A2K3LUQ6_TRIPR</name>